<dbReference type="SMART" id="SM00421">
    <property type="entry name" value="HTH_LUXR"/>
    <property type="match status" value="1"/>
</dbReference>
<evidence type="ECO:0000256" key="4">
    <source>
        <dbReference type="SAM" id="Phobius"/>
    </source>
</evidence>
<keyword evidence="1" id="KW-0805">Transcription regulation</keyword>
<evidence type="ECO:0000256" key="1">
    <source>
        <dbReference type="ARBA" id="ARBA00023015"/>
    </source>
</evidence>
<name>A0A369M2P5_9ACTN</name>
<keyword evidence="2" id="KW-0238">DNA-binding</keyword>
<feature type="domain" description="HTH luxR-type" evidence="5">
    <location>
        <begin position="418"/>
        <end position="483"/>
    </location>
</feature>
<comment type="caution">
    <text evidence="6">The sequence shown here is derived from an EMBL/GenBank/DDBJ whole genome shotgun (WGS) entry which is preliminary data.</text>
</comment>
<dbReference type="Gene3D" id="1.10.10.10">
    <property type="entry name" value="Winged helix-like DNA-binding domain superfamily/Winged helix DNA-binding domain"/>
    <property type="match status" value="1"/>
</dbReference>
<feature type="transmembrane region" description="Helical" evidence="4">
    <location>
        <begin position="345"/>
        <end position="364"/>
    </location>
</feature>
<dbReference type="PROSITE" id="PS50043">
    <property type="entry name" value="HTH_LUXR_2"/>
    <property type="match status" value="1"/>
</dbReference>
<evidence type="ECO:0000259" key="5">
    <source>
        <dbReference type="PROSITE" id="PS50043"/>
    </source>
</evidence>
<feature type="transmembrane region" description="Helical" evidence="4">
    <location>
        <begin position="155"/>
        <end position="176"/>
    </location>
</feature>
<dbReference type="AlphaFoldDB" id="A0A369M2P5"/>
<dbReference type="EMBL" id="PPTS01000004">
    <property type="protein sequence ID" value="RDB65159.1"/>
    <property type="molecule type" value="Genomic_DNA"/>
</dbReference>
<feature type="transmembrane region" description="Helical" evidence="4">
    <location>
        <begin position="99"/>
        <end position="119"/>
    </location>
</feature>
<dbReference type="Proteomes" id="UP000254000">
    <property type="component" value="Unassembled WGS sequence"/>
</dbReference>
<feature type="transmembrane region" description="Helical" evidence="4">
    <location>
        <begin position="182"/>
        <end position="201"/>
    </location>
</feature>
<gene>
    <name evidence="6" type="ORF">C1877_07360</name>
</gene>
<keyword evidence="4" id="KW-0812">Transmembrane</keyword>
<protein>
    <recommendedName>
        <fullName evidence="5">HTH luxR-type domain-containing protein</fullName>
    </recommendedName>
</protein>
<feature type="transmembrane region" description="Helical" evidence="4">
    <location>
        <begin position="67"/>
        <end position="92"/>
    </location>
</feature>
<accession>A0A369M2P5</accession>
<dbReference type="CDD" id="cd06170">
    <property type="entry name" value="LuxR_C_like"/>
    <property type="match status" value="1"/>
</dbReference>
<dbReference type="InterPro" id="IPR036388">
    <property type="entry name" value="WH-like_DNA-bd_sf"/>
</dbReference>
<proteinExistence type="predicted"/>
<evidence type="ECO:0000313" key="7">
    <source>
        <dbReference type="Proteomes" id="UP000254000"/>
    </source>
</evidence>
<evidence type="ECO:0000256" key="2">
    <source>
        <dbReference type="ARBA" id="ARBA00023125"/>
    </source>
</evidence>
<evidence type="ECO:0000313" key="6">
    <source>
        <dbReference type="EMBL" id="RDB65159.1"/>
    </source>
</evidence>
<reference evidence="6 7" key="1">
    <citation type="journal article" date="2018" name="Elife">
        <title>Discovery and characterization of a prevalent human gut bacterial enzyme sufficient for the inactivation of a family of plant toxins.</title>
        <authorList>
            <person name="Koppel N."/>
            <person name="Bisanz J.E."/>
            <person name="Pandelia M.E."/>
            <person name="Turnbaugh P.J."/>
            <person name="Balskus E.P."/>
        </authorList>
    </citation>
    <scope>NUCLEOTIDE SEQUENCE [LARGE SCALE GENOMIC DNA]</scope>
    <source>
        <strain evidence="6 7">3C</strain>
    </source>
</reference>
<sequence length="488" mass="50637">MKMPRSGCLNTVSGGMMHEAKGMLAVGSTRLGLDMLIGFAGFASLVASIVALFAIAPEVSPGGASPFAIRAVCALALAAASLVVGLAAHAIVLHRCRALAVAALAGVAFAGAALLVPALTEMLALLAYAATAMGTAALASLWFCFVCVRPHKSTPLFVSAAVAAGLVICLVEGSLLAEAARVAVVLVLAVSVVCVLVLAKAKPEGVLPEAVGNRESDKRSKILKTSALMLSISNFEFGFVASATSSDFERAACLASAAMAALVLAVSFARKGLVNERSLSPLTPPLTIGAFLSAYLFGEALRVPSLCVLSALCTVYLSFGIAAVAEHVRLSHLSAPRAHGKARALDYLGMAAGFATGYVVAAAAASDMVLAAQMTAVIAVVYGFIAAFCHKARFPEEGMEGSLGGHEAKGLWKKRCRVVGEQCNLSERQFEVLMLVAQGRNAKYIEQALSISLSTAQTHIRNIYRKTGVHSRQELLDLIEGTKLYGEE</sequence>
<dbReference type="InterPro" id="IPR016032">
    <property type="entry name" value="Sig_transdc_resp-reg_C-effctor"/>
</dbReference>
<evidence type="ECO:0000256" key="3">
    <source>
        <dbReference type="ARBA" id="ARBA00023163"/>
    </source>
</evidence>
<dbReference type="GO" id="GO:0003677">
    <property type="term" value="F:DNA binding"/>
    <property type="evidence" value="ECO:0007669"/>
    <property type="project" value="UniProtKB-KW"/>
</dbReference>
<dbReference type="PANTHER" id="PTHR44688">
    <property type="entry name" value="DNA-BINDING TRANSCRIPTIONAL ACTIVATOR DEVR_DOSR"/>
    <property type="match status" value="1"/>
</dbReference>
<feature type="transmembrane region" description="Helical" evidence="4">
    <location>
        <begin position="370"/>
        <end position="389"/>
    </location>
</feature>
<dbReference type="GO" id="GO:0006355">
    <property type="term" value="P:regulation of DNA-templated transcription"/>
    <property type="evidence" value="ECO:0007669"/>
    <property type="project" value="InterPro"/>
</dbReference>
<dbReference type="PRINTS" id="PR00038">
    <property type="entry name" value="HTHLUXR"/>
</dbReference>
<feature type="transmembrane region" description="Helical" evidence="4">
    <location>
        <begin position="248"/>
        <end position="267"/>
    </location>
</feature>
<keyword evidence="4" id="KW-0472">Membrane</keyword>
<feature type="transmembrane region" description="Helical" evidence="4">
    <location>
        <begin position="303"/>
        <end position="325"/>
    </location>
</feature>
<dbReference type="InterPro" id="IPR000792">
    <property type="entry name" value="Tscrpt_reg_LuxR_C"/>
</dbReference>
<organism evidence="6 7">
    <name type="scientific">Gordonibacter pamelaeae</name>
    <dbReference type="NCBI Taxonomy" id="471189"/>
    <lineage>
        <taxon>Bacteria</taxon>
        <taxon>Bacillati</taxon>
        <taxon>Actinomycetota</taxon>
        <taxon>Coriobacteriia</taxon>
        <taxon>Eggerthellales</taxon>
        <taxon>Eggerthellaceae</taxon>
        <taxon>Gordonibacter</taxon>
    </lineage>
</organism>
<dbReference type="SUPFAM" id="SSF46894">
    <property type="entry name" value="C-terminal effector domain of the bipartite response regulators"/>
    <property type="match status" value="1"/>
</dbReference>
<feature type="transmembrane region" description="Helical" evidence="4">
    <location>
        <begin position="31"/>
        <end position="55"/>
    </location>
</feature>
<dbReference type="OrthoDB" id="9815744at2"/>
<dbReference type="PANTHER" id="PTHR44688:SF16">
    <property type="entry name" value="DNA-BINDING TRANSCRIPTIONAL ACTIVATOR DEVR_DOSR"/>
    <property type="match status" value="1"/>
</dbReference>
<dbReference type="Pfam" id="PF00196">
    <property type="entry name" value="GerE"/>
    <property type="match status" value="1"/>
</dbReference>
<keyword evidence="3" id="KW-0804">Transcription</keyword>
<keyword evidence="4" id="KW-1133">Transmembrane helix</keyword>
<keyword evidence="7" id="KW-1185">Reference proteome</keyword>
<feature type="transmembrane region" description="Helical" evidence="4">
    <location>
        <begin position="125"/>
        <end position="148"/>
    </location>
</feature>